<dbReference type="AlphaFoldDB" id="A0A4Z0V7A6"/>
<dbReference type="PANTHER" id="PTHR43581">
    <property type="entry name" value="ATP/GTP PHOSPHATASE"/>
    <property type="match status" value="1"/>
</dbReference>
<proteinExistence type="predicted"/>
<dbReference type="InterPro" id="IPR027417">
    <property type="entry name" value="P-loop_NTPase"/>
</dbReference>
<dbReference type="PANTHER" id="PTHR43581:SF2">
    <property type="entry name" value="EXCINUCLEASE ATPASE SUBUNIT"/>
    <property type="match status" value="1"/>
</dbReference>
<evidence type="ECO:0000313" key="2">
    <source>
        <dbReference type="EMBL" id="TGG39258.1"/>
    </source>
</evidence>
<name>A0A4Z0V7A6_9BACT</name>
<dbReference type="EMBL" id="SJSA01000001">
    <property type="protein sequence ID" value="TGG39258.1"/>
    <property type="molecule type" value="Genomic_DNA"/>
</dbReference>
<keyword evidence="2" id="KW-0547">Nucleotide-binding</keyword>
<comment type="caution">
    <text evidence="2">The sequence shown here is derived from an EMBL/GenBank/DDBJ whole genome shotgun (WGS) entry which is preliminary data.</text>
</comment>
<dbReference type="Gene3D" id="3.40.50.300">
    <property type="entry name" value="P-loop containing nucleotide triphosphate hydrolases"/>
    <property type="match status" value="1"/>
</dbReference>
<evidence type="ECO:0000259" key="1">
    <source>
        <dbReference type="Pfam" id="PF13175"/>
    </source>
</evidence>
<organism evidence="2 3">
    <name type="scientific">Duncaniella freteri</name>
    <dbReference type="NCBI Taxonomy" id="2530391"/>
    <lineage>
        <taxon>Bacteria</taxon>
        <taxon>Pseudomonadati</taxon>
        <taxon>Bacteroidota</taxon>
        <taxon>Bacteroidia</taxon>
        <taxon>Bacteroidales</taxon>
        <taxon>Muribaculaceae</taxon>
        <taxon>Duncaniella</taxon>
    </lineage>
</organism>
<dbReference type="Proteomes" id="UP000297635">
    <property type="component" value="Unassembled WGS sequence"/>
</dbReference>
<sequence>MKEYLKIVDFGPISEIELNNISPLTVFIGKSGSGKSTIMKVLSLFRWMYKRVNLRSFIKHSKIKNTKIGFKTKPLLRTSGLLEYLRPTSQIIYRNGPYEIIMKNGATSAKFVVVREDLSLDKIVFISDKRSIIPDLLDSSVDRHKDNFYLQDTLENFRTAYRYISELSLDFLGVKFSVQKQKNGINDFRISGNGANGNYSIKLSDASSGIQTATSVGLITDYYSTRYNLEDSLNRALFSYFADNDDLKNFRAGMNVGEFPNRRVNIFIEEPELSLYPNNQIEMVDFLVNRCFSTKHQYDMTLMLATHSPYIVNYLNLLIARYRGNDKETSINPDMVGVYLIEEGTLIDLKVQDYKGMPLIEATLLSDPISDIYDEYDKFSR</sequence>
<protein>
    <submittedName>
        <fullName evidence="2">ATP-binding protein</fullName>
    </submittedName>
</protein>
<dbReference type="RefSeq" id="WP_135469605.1">
    <property type="nucleotide sequence ID" value="NZ_CBFFZR010000100.1"/>
</dbReference>
<keyword evidence="2" id="KW-0067">ATP-binding</keyword>
<dbReference type="Pfam" id="PF13175">
    <property type="entry name" value="AAA_15"/>
    <property type="match status" value="1"/>
</dbReference>
<evidence type="ECO:0000313" key="3">
    <source>
        <dbReference type="Proteomes" id="UP000297635"/>
    </source>
</evidence>
<dbReference type="GO" id="GO:0005524">
    <property type="term" value="F:ATP binding"/>
    <property type="evidence" value="ECO:0007669"/>
    <property type="project" value="UniProtKB-KW"/>
</dbReference>
<accession>A0A4Z0V7A6</accession>
<reference evidence="2 3" key="1">
    <citation type="submission" date="2019-02" db="EMBL/GenBank/DDBJ databases">
        <title>Isolation and identification of novel species under the genus Muribaculum.</title>
        <authorList>
            <person name="Miyake S."/>
            <person name="Ding Y."/>
            <person name="Low A."/>
            <person name="Soh M."/>
            <person name="Seedorf H."/>
        </authorList>
    </citation>
    <scope>NUCLEOTIDE SEQUENCE [LARGE SCALE GENOMIC DNA]</scope>
    <source>
        <strain evidence="2 3">TLL-A3</strain>
    </source>
</reference>
<feature type="domain" description="Endonuclease GajA/Old nuclease/RecF-like AAA" evidence="1">
    <location>
        <begin position="127"/>
        <end position="312"/>
    </location>
</feature>
<keyword evidence="3" id="KW-1185">Reference proteome</keyword>
<dbReference type="InterPro" id="IPR051396">
    <property type="entry name" value="Bact_Antivir_Def_Nuclease"/>
</dbReference>
<dbReference type="InterPro" id="IPR041685">
    <property type="entry name" value="AAA_GajA/Old/RecF-like"/>
</dbReference>
<dbReference type="SUPFAM" id="SSF52540">
    <property type="entry name" value="P-loop containing nucleoside triphosphate hydrolases"/>
    <property type="match status" value="1"/>
</dbReference>
<dbReference type="GeneID" id="82148239"/>
<gene>
    <name evidence="2" type="ORF">EZ315_00455</name>
</gene>